<organism evidence="1 2">
    <name type="scientific">Penicillium patulum</name>
    <name type="common">Penicillium griseofulvum</name>
    <dbReference type="NCBI Taxonomy" id="5078"/>
    <lineage>
        <taxon>Eukaryota</taxon>
        <taxon>Fungi</taxon>
        <taxon>Dikarya</taxon>
        <taxon>Ascomycota</taxon>
        <taxon>Pezizomycotina</taxon>
        <taxon>Eurotiomycetes</taxon>
        <taxon>Eurotiomycetidae</taxon>
        <taxon>Eurotiales</taxon>
        <taxon>Aspergillaceae</taxon>
        <taxon>Penicillium</taxon>
    </lineage>
</organism>
<proteinExistence type="predicted"/>
<dbReference type="OrthoDB" id="4356590at2759"/>
<dbReference type="STRING" id="5078.A0A135LQI4"/>
<dbReference type="Proteomes" id="UP000070168">
    <property type="component" value="Unassembled WGS sequence"/>
</dbReference>
<sequence>MAMPHQQMKLLYMSADCPVIHSTPHERWKTANGPQILCLEGHDQDECAELAEQVFLTWKSDNFTYGSDEIPGLLFNVPSGVLSGPSMTQIISSMVLQDLATTDLPVTEETTAIHENFLKRRGWIKKDLHNHNTLAYLKKGCILVLQNIDNCDHASRETLWGLIRRFESASEEKLRIVVSYKRGSTVRDELIGMESLCQFFTSNEKPVEEWDISKSRYIKFLMERLCFPGSDPSSDPSNDRQRISTNLQRLITMDKGNLGLIVKLLQSHTGWPDEKSPLALSKSGDLLSYISPETSPAEVLDLILRSVANKPALCWILHWIRHGHRPLTVREACVLACVLLYHQGNSTQGITGLPSIEQVEKHLSHLRNWLPAVVSFEEDRLCIHDHVQEILRQGPNYIWNESDTAAHDTMVDFLTSYLTNAAVRSHIGNVFGNYLSRYLAAKDNIVPQLVGTGDDFLFYAVQALPYHLTKGHRAVQSLNKALILPDGNLTPWAHVFWSMSNPFSRPPPETVTCAYDILRCQEAFDQESREILENIGGGVSGTKKYEPMTEFLHSLQVGDEKAALDHVHNIISQASQHSIVGDPDATETDDNLSWMPAILWKATWLNMPRIASVLLENKTPVDIPDNSTSRFPSLLYLASYLGHTGVARVLLQHGADSRALREGKYGICWLAAAKGHADVVRVLVEANPEYWIFRHHRLLSTLPRSMDVGKQWRL</sequence>
<dbReference type="InterPro" id="IPR036770">
    <property type="entry name" value="Ankyrin_rpt-contain_sf"/>
</dbReference>
<accession>A0A135LQI4</accession>
<dbReference type="Gene3D" id="1.25.40.20">
    <property type="entry name" value="Ankyrin repeat-containing domain"/>
    <property type="match status" value="1"/>
</dbReference>
<dbReference type="RefSeq" id="XP_040649759.1">
    <property type="nucleotide sequence ID" value="XM_040794509.1"/>
</dbReference>
<dbReference type="AlphaFoldDB" id="A0A135LQI4"/>
<gene>
    <name evidence="1" type="ORF">PGRI_067950</name>
</gene>
<protein>
    <submittedName>
        <fullName evidence="1">Uncharacterized protein</fullName>
    </submittedName>
</protein>
<evidence type="ECO:0000313" key="1">
    <source>
        <dbReference type="EMBL" id="KXG51223.1"/>
    </source>
</evidence>
<comment type="caution">
    <text evidence="1">The sequence shown here is derived from an EMBL/GenBank/DDBJ whole genome shotgun (WGS) entry which is preliminary data.</text>
</comment>
<dbReference type="EMBL" id="LHQR01000044">
    <property type="protein sequence ID" value="KXG51223.1"/>
    <property type="molecule type" value="Genomic_DNA"/>
</dbReference>
<dbReference type="SUPFAM" id="SSF48403">
    <property type="entry name" value="Ankyrin repeat"/>
    <property type="match status" value="1"/>
</dbReference>
<keyword evidence="2" id="KW-1185">Reference proteome</keyword>
<name>A0A135LQI4_PENPA</name>
<reference evidence="1 2" key="1">
    <citation type="journal article" date="2016" name="BMC Genomics">
        <title>Genome sequencing and secondary metabolism of the postharvest pathogen Penicillium griseofulvum.</title>
        <authorList>
            <person name="Banani H."/>
            <person name="Marcet-Houben M."/>
            <person name="Ballester A.R."/>
            <person name="Abbruscato P."/>
            <person name="Gonzalez-Candelas L."/>
            <person name="Gabaldon T."/>
            <person name="Spadaro D."/>
        </authorList>
    </citation>
    <scope>NUCLEOTIDE SEQUENCE [LARGE SCALE GENOMIC DNA]</scope>
    <source>
        <strain evidence="1 2">PG3</strain>
    </source>
</reference>
<dbReference type="GeneID" id="63709809"/>
<evidence type="ECO:0000313" key="2">
    <source>
        <dbReference type="Proteomes" id="UP000070168"/>
    </source>
</evidence>